<dbReference type="SUPFAM" id="SSF56574">
    <property type="entry name" value="Serpins"/>
    <property type="match status" value="1"/>
</dbReference>
<accession>A0A1R3HIC1</accession>
<gene>
    <name evidence="2" type="ORF">COLO4_28771</name>
</gene>
<evidence type="ECO:0000313" key="2">
    <source>
        <dbReference type="EMBL" id="OMO70092.1"/>
    </source>
</evidence>
<evidence type="ECO:0000259" key="1">
    <source>
        <dbReference type="Pfam" id="PF00079"/>
    </source>
</evidence>
<protein>
    <submittedName>
        <fullName evidence="2">Serpin family</fullName>
    </submittedName>
</protein>
<dbReference type="PANTHER" id="PTHR11461:SF340">
    <property type="entry name" value="SERPIN DOMAIN-CONTAINING PROTEIN"/>
    <property type="match status" value="1"/>
</dbReference>
<dbReference type="InterPro" id="IPR023796">
    <property type="entry name" value="Serpin_dom"/>
</dbReference>
<dbReference type="GO" id="GO:0005615">
    <property type="term" value="C:extracellular space"/>
    <property type="evidence" value="ECO:0007669"/>
    <property type="project" value="InterPro"/>
</dbReference>
<keyword evidence="3" id="KW-1185">Reference proteome</keyword>
<dbReference type="Proteomes" id="UP000187203">
    <property type="component" value="Unassembled WGS sequence"/>
</dbReference>
<dbReference type="PANTHER" id="PTHR11461">
    <property type="entry name" value="SERINE PROTEASE INHIBITOR, SERPIN"/>
    <property type="match status" value="1"/>
</dbReference>
<dbReference type="Gene3D" id="2.30.39.10">
    <property type="entry name" value="Alpha-1-antitrypsin, domain 1"/>
    <property type="match status" value="2"/>
</dbReference>
<evidence type="ECO:0000313" key="3">
    <source>
        <dbReference type="Proteomes" id="UP000187203"/>
    </source>
</evidence>
<sequence>MDDKRRFFMYIFLPHERNGLKKSIDNFDSTLNTKFELHQCCVHNLKIPKFKFLCGFSASKHMDKLGFGTPSLSSLEMLEANVNADEDRDIGAFHRSFVEVNEEGTEAAAVESDEDTGCSLEDVYRPRKVINFIADHPFMFMVKEDASNVPLFIGAVINPLLD</sequence>
<dbReference type="Pfam" id="PF00079">
    <property type="entry name" value="Serpin"/>
    <property type="match status" value="1"/>
</dbReference>
<dbReference type="PROSITE" id="PS00284">
    <property type="entry name" value="SERPIN"/>
    <property type="match status" value="1"/>
</dbReference>
<feature type="domain" description="Serpin" evidence="1">
    <location>
        <begin position="5"/>
        <end position="159"/>
    </location>
</feature>
<comment type="caution">
    <text evidence="2">The sequence shown here is derived from an EMBL/GenBank/DDBJ whole genome shotgun (WGS) entry which is preliminary data.</text>
</comment>
<dbReference type="InterPro" id="IPR036186">
    <property type="entry name" value="Serpin_sf"/>
</dbReference>
<reference evidence="3" key="1">
    <citation type="submission" date="2013-09" db="EMBL/GenBank/DDBJ databases">
        <title>Corchorus olitorius genome sequencing.</title>
        <authorList>
            <person name="Alam M."/>
            <person name="Haque M.S."/>
            <person name="Islam M.S."/>
            <person name="Emdad E.M."/>
            <person name="Islam M.M."/>
            <person name="Ahmed B."/>
            <person name="Halim A."/>
            <person name="Hossen Q.M.M."/>
            <person name="Hossain M.Z."/>
            <person name="Ahmed R."/>
            <person name="Khan M.M."/>
            <person name="Islam R."/>
            <person name="Rashid M.M."/>
            <person name="Khan S.A."/>
            <person name="Rahman M.S."/>
            <person name="Alam M."/>
            <person name="Yahiya A.S."/>
            <person name="Khan M.S."/>
            <person name="Azam M.S."/>
            <person name="Haque T."/>
            <person name="Lashkar M.Z.H."/>
            <person name="Akhand A.I."/>
            <person name="Morshed G."/>
            <person name="Roy S."/>
            <person name="Uddin K.S."/>
            <person name="Rabeya T."/>
            <person name="Hossain A.S."/>
            <person name="Chowdhury A."/>
            <person name="Snigdha A.R."/>
            <person name="Mortoza M.S."/>
            <person name="Matin S.A."/>
            <person name="Hoque S.M.E."/>
            <person name="Islam M.K."/>
            <person name="Roy D.K."/>
            <person name="Haider R."/>
            <person name="Moosa M.M."/>
            <person name="Elias S.M."/>
            <person name="Hasan A.M."/>
            <person name="Jahan S."/>
            <person name="Shafiuddin M."/>
            <person name="Mahmood N."/>
            <person name="Shommy N.S."/>
        </authorList>
    </citation>
    <scope>NUCLEOTIDE SEQUENCE [LARGE SCALE GENOMIC DNA]</scope>
    <source>
        <strain evidence="3">cv. O-4</strain>
    </source>
</reference>
<dbReference type="GO" id="GO:0004867">
    <property type="term" value="F:serine-type endopeptidase inhibitor activity"/>
    <property type="evidence" value="ECO:0007669"/>
    <property type="project" value="InterPro"/>
</dbReference>
<dbReference type="EMBL" id="AWUE01020043">
    <property type="protein sequence ID" value="OMO70092.1"/>
    <property type="molecule type" value="Genomic_DNA"/>
</dbReference>
<name>A0A1R3HIC1_9ROSI</name>
<dbReference type="STRING" id="93759.A0A1R3HIC1"/>
<dbReference type="InterPro" id="IPR042185">
    <property type="entry name" value="Serpin_sf_2"/>
</dbReference>
<organism evidence="2 3">
    <name type="scientific">Corchorus olitorius</name>
    <dbReference type="NCBI Taxonomy" id="93759"/>
    <lineage>
        <taxon>Eukaryota</taxon>
        <taxon>Viridiplantae</taxon>
        <taxon>Streptophyta</taxon>
        <taxon>Embryophyta</taxon>
        <taxon>Tracheophyta</taxon>
        <taxon>Spermatophyta</taxon>
        <taxon>Magnoliopsida</taxon>
        <taxon>eudicotyledons</taxon>
        <taxon>Gunneridae</taxon>
        <taxon>Pentapetalae</taxon>
        <taxon>rosids</taxon>
        <taxon>malvids</taxon>
        <taxon>Malvales</taxon>
        <taxon>Malvaceae</taxon>
        <taxon>Grewioideae</taxon>
        <taxon>Apeibeae</taxon>
        <taxon>Corchorus</taxon>
    </lineage>
</organism>
<dbReference type="InterPro" id="IPR023795">
    <property type="entry name" value="Serpin_CS"/>
</dbReference>
<dbReference type="OrthoDB" id="1063785at2759"/>
<proteinExistence type="predicted"/>
<dbReference type="AlphaFoldDB" id="A0A1R3HIC1"/>
<dbReference type="InterPro" id="IPR000215">
    <property type="entry name" value="Serpin_fam"/>
</dbReference>
<dbReference type="Gene3D" id="6.20.40.10">
    <property type="match status" value="1"/>
</dbReference>